<dbReference type="Proteomes" id="UP000288216">
    <property type="component" value="Unassembled WGS sequence"/>
</dbReference>
<proteinExistence type="inferred from homology"/>
<comment type="similarity">
    <text evidence="1">Belongs to the GPATCH11 family.</text>
</comment>
<dbReference type="SMART" id="SM00443">
    <property type="entry name" value="G_patch"/>
    <property type="match status" value="1"/>
</dbReference>
<evidence type="ECO:0000313" key="7">
    <source>
        <dbReference type="Proteomes" id="UP000288216"/>
    </source>
</evidence>
<evidence type="ECO:0000256" key="3">
    <source>
        <dbReference type="ARBA" id="ARBA00030688"/>
    </source>
</evidence>
<dbReference type="PANTHER" id="PTHR21032">
    <property type="entry name" value="G PATCH DOMAIN-CONTAINING PROTEIN 11"/>
    <property type="match status" value="1"/>
</dbReference>
<feature type="region of interest" description="Disordered" evidence="4">
    <location>
        <begin position="44"/>
        <end position="74"/>
    </location>
</feature>
<dbReference type="Pfam" id="PF01585">
    <property type="entry name" value="G-patch"/>
    <property type="match status" value="1"/>
</dbReference>
<protein>
    <recommendedName>
        <fullName evidence="2">G patch domain-containing protein 11</fullName>
    </recommendedName>
    <alternativeName>
        <fullName evidence="3">Coiled-coil domain-containing protein 75</fullName>
    </alternativeName>
</protein>
<evidence type="ECO:0000313" key="6">
    <source>
        <dbReference type="EMBL" id="GCB77396.1"/>
    </source>
</evidence>
<dbReference type="InterPro" id="IPR039249">
    <property type="entry name" value="GPATCH11"/>
</dbReference>
<feature type="domain" description="G-patch" evidence="5">
    <location>
        <begin position="73"/>
        <end position="119"/>
    </location>
</feature>
<sequence length="262" mass="30431">MAAGQEEEDDYMSDTFVNLQQDVKPGLAMVRRVKEEILKKDRALEMIQENKQKSKKEEEKERRETMLQSSLGSDNKGFALLQKMGYKEGRGLGKSGNGIVEPIPLQIKTGRGGIGHDAAEKRKAEETTERRKRMSQVKKRAEEFALNEYRLHVRQKKDQRQMEGDLRKSQLACQQLDTQKGMDAPQEAWYWLSTSVEDDEKEEEEESSEWDSKTLNTTEEKLLNLTSYLRRKYFYCVWCSMSYQDEEDLSDNCPGDCAADHY</sequence>
<dbReference type="InterPro" id="IPR000467">
    <property type="entry name" value="G_patch_dom"/>
</dbReference>
<feature type="compositionally biased region" description="Basic and acidic residues" evidence="4">
    <location>
        <begin position="44"/>
        <end position="65"/>
    </location>
</feature>
<dbReference type="PROSITE" id="PS50174">
    <property type="entry name" value="G_PATCH"/>
    <property type="match status" value="1"/>
</dbReference>
<gene>
    <name evidence="6" type="ORF">scyTo_0017597</name>
</gene>
<dbReference type="Pfam" id="PF13821">
    <property type="entry name" value="DUF4187"/>
    <property type="match status" value="1"/>
</dbReference>
<feature type="compositionally biased region" description="Basic and acidic residues" evidence="4">
    <location>
        <begin position="117"/>
        <end position="129"/>
    </location>
</feature>
<dbReference type="GO" id="GO:0003676">
    <property type="term" value="F:nucleic acid binding"/>
    <property type="evidence" value="ECO:0007669"/>
    <property type="project" value="InterPro"/>
</dbReference>
<dbReference type="OMA" id="YLRESHF"/>
<dbReference type="STRING" id="75743.A0A401PW93"/>
<dbReference type="InterPro" id="IPR025239">
    <property type="entry name" value="DUF4187"/>
</dbReference>
<keyword evidence="7" id="KW-1185">Reference proteome</keyword>
<evidence type="ECO:0000256" key="1">
    <source>
        <dbReference type="ARBA" id="ARBA00007140"/>
    </source>
</evidence>
<organism evidence="6 7">
    <name type="scientific">Scyliorhinus torazame</name>
    <name type="common">Cloudy catshark</name>
    <name type="synonym">Catulus torazame</name>
    <dbReference type="NCBI Taxonomy" id="75743"/>
    <lineage>
        <taxon>Eukaryota</taxon>
        <taxon>Metazoa</taxon>
        <taxon>Chordata</taxon>
        <taxon>Craniata</taxon>
        <taxon>Vertebrata</taxon>
        <taxon>Chondrichthyes</taxon>
        <taxon>Elasmobranchii</taxon>
        <taxon>Galeomorphii</taxon>
        <taxon>Galeoidea</taxon>
        <taxon>Carcharhiniformes</taxon>
        <taxon>Scyliorhinidae</taxon>
        <taxon>Scyliorhinus</taxon>
    </lineage>
</organism>
<evidence type="ECO:0000256" key="4">
    <source>
        <dbReference type="SAM" id="MobiDB-lite"/>
    </source>
</evidence>
<name>A0A401PW93_SCYTO</name>
<dbReference type="AlphaFoldDB" id="A0A401PW93"/>
<dbReference type="PANTHER" id="PTHR21032:SF0">
    <property type="entry name" value="G PATCH DOMAIN-CONTAINING PROTEIN 11"/>
    <property type="match status" value="1"/>
</dbReference>
<dbReference type="SMART" id="SM01173">
    <property type="entry name" value="DUF4187"/>
    <property type="match status" value="1"/>
</dbReference>
<comment type="caution">
    <text evidence="6">The sequence shown here is derived from an EMBL/GenBank/DDBJ whole genome shotgun (WGS) entry which is preliminary data.</text>
</comment>
<reference evidence="6 7" key="1">
    <citation type="journal article" date="2018" name="Nat. Ecol. Evol.">
        <title>Shark genomes provide insights into elasmobranch evolution and the origin of vertebrates.</title>
        <authorList>
            <person name="Hara Y"/>
            <person name="Yamaguchi K"/>
            <person name="Onimaru K"/>
            <person name="Kadota M"/>
            <person name="Koyanagi M"/>
            <person name="Keeley SD"/>
            <person name="Tatsumi K"/>
            <person name="Tanaka K"/>
            <person name="Motone F"/>
            <person name="Kageyama Y"/>
            <person name="Nozu R"/>
            <person name="Adachi N"/>
            <person name="Nishimura O"/>
            <person name="Nakagawa R"/>
            <person name="Tanegashima C"/>
            <person name="Kiyatake I"/>
            <person name="Matsumoto R"/>
            <person name="Murakumo K"/>
            <person name="Nishida K"/>
            <person name="Terakita A"/>
            <person name="Kuratani S"/>
            <person name="Sato K"/>
            <person name="Hyodo S Kuraku.S."/>
        </authorList>
    </citation>
    <scope>NUCLEOTIDE SEQUENCE [LARGE SCALE GENOMIC DNA]</scope>
</reference>
<dbReference type="EMBL" id="BFAA01011570">
    <property type="protein sequence ID" value="GCB77396.1"/>
    <property type="molecule type" value="Genomic_DNA"/>
</dbReference>
<evidence type="ECO:0000259" key="5">
    <source>
        <dbReference type="PROSITE" id="PS50174"/>
    </source>
</evidence>
<dbReference type="OrthoDB" id="786951at2759"/>
<evidence type="ECO:0000256" key="2">
    <source>
        <dbReference type="ARBA" id="ARBA00021978"/>
    </source>
</evidence>
<feature type="region of interest" description="Disordered" evidence="4">
    <location>
        <begin position="103"/>
        <end position="138"/>
    </location>
</feature>
<accession>A0A401PW93</accession>
<dbReference type="GO" id="GO:0000776">
    <property type="term" value="C:kinetochore"/>
    <property type="evidence" value="ECO:0007669"/>
    <property type="project" value="TreeGrafter"/>
</dbReference>